<dbReference type="Gene3D" id="3.20.20.70">
    <property type="entry name" value="Aldolase class I"/>
    <property type="match status" value="1"/>
</dbReference>
<gene>
    <name evidence="3" type="ORF">IAB67_06895</name>
</gene>
<feature type="domain" description="Glutamate synthase" evidence="2">
    <location>
        <begin position="283"/>
        <end position="393"/>
    </location>
</feature>
<accession>A0A9D1LLT2</accession>
<reference evidence="3" key="1">
    <citation type="submission" date="2020-10" db="EMBL/GenBank/DDBJ databases">
        <authorList>
            <person name="Gilroy R."/>
        </authorList>
    </citation>
    <scope>NUCLEOTIDE SEQUENCE</scope>
    <source>
        <strain evidence="3">CHK191-8634</strain>
    </source>
</reference>
<evidence type="ECO:0000313" key="4">
    <source>
        <dbReference type="Proteomes" id="UP000824073"/>
    </source>
</evidence>
<sequence length="508" mass="55024">MSFSPPLSSAFNETKNRSTFLSPQSGMCSFCTAECIGTCELGLSAVLGARSVYPTNTGDNQVASEKNYPIDFSHFNINGRVFGARGAQPDSEQATIFNVGLERTYGRQHPVRLAMPVLLPALIKLNWQDYFAGAAMAGVSCVIGESSPGKDPNLVLENGKIKSFPMLGDILDAFRRYDRGYGQIVLQCNCEDDAQGLPEYAIEKHGLTALEFKFGQSAKGTQPVQTVSGGLDGALKKQAAGALVHPDPSDPAVQKAYADGVCPNFYTYGRLPMWDETYFVPRVRELRQMGLKNVYFKMAGYDPADLEHVLRIACLADVDMVTFDGAGGGSGYSPCKMMNEWALPTVCMEAAIVTACKKLTAEGLTLPAITVTGGFATEDQVFKALAFGAPYVTAVGLCRASMAAAMSAKKVGELIAQGQVPPHLQKYGSTVQEIFADLPELRALYGKQADGFAPGAIGVFSYLNRIALGLRHFGALNRKFDVSLWNKTDLIPLTRDARDLMRGEWFNW</sequence>
<dbReference type="EMBL" id="DVMR01000053">
    <property type="protein sequence ID" value="HIU44007.1"/>
    <property type="molecule type" value="Genomic_DNA"/>
</dbReference>
<dbReference type="InterPro" id="IPR002932">
    <property type="entry name" value="Glu_synthdom"/>
</dbReference>
<dbReference type="InterPro" id="IPR013785">
    <property type="entry name" value="Aldolase_TIM"/>
</dbReference>
<dbReference type="AlphaFoldDB" id="A0A9D1LLT2"/>
<name>A0A9D1LLT2_9CLOT</name>
<dbReference type="Proteomes" id="UP000824073">
    <property type="component" value="Unassembled WGS sequence"/>
</dbReference>
<proteinExistence type="inferred from homology"/>
<dbReference type="GO" id="GO:0006537">
    <property type="term" value="P:glutamate biosynthetic process"/>
    <property type="evidence" value="ECO:0007669"/>
    <property type="project" value="InterPro"/>
</dbReference>
<dbReference type="GO" id="GO:0015930">
    <property type="term" value="F:glutamate synthase activity"/>
    <property type="evidence" value="ECO:0007669"/>
    <property type="project" value="InterPro"/>
</dbReference>
<reference evidence="3" key="2">
    <citation type="journal article" date="2021" name="PeerJ">
        <title>Extensive microbial diversity within the chicken gut microbiome revealed by metagenomics and culture.</title>
        <authorList>
            <person name="Gilroy R."/>
            <person name="Ravi A."/>
            <person name="Getino M."/>
            <person name="Pursley I."/>
            <person name="Horton D.L."/>
            <person name="Alikhan N.F."/>
            <person name="Baker D."/>
            <person name="Gharbi K."/>
            <person name="Hall N."/>
            <person name="Watson M."/>
            <person name="Adriaenssens E.M."/>
            <person name="Foster-Nyarko E."/>
            <person name="Jarju S."/>
            <person name="Secka A."/>
            <person name="Antonio M."/>
            <person name="Oren A."/>
            <person name="Chaudhuri R.R."/>
            <person name="La Ragione R."/>
            <person name="Hildebrand F."/>
            <person name="Pallen M.J."/>
        </authorList>
    </citation>
    <scope>NUCLEOTIDE SEQUENCE</scope>
    <source>
        <strain evidence="3">CHK191-8634</strain>
    </source>
</reference>
<organism evidence="3 4">
    <name type="scientific">Candidatus Ventrousia excrementavium</name>
    <dbReference type="NCBI Taxonomy" id="2840961"/>
    <lineage>
        <taxon>Bacteria</taxon>
        <taxon>Bacillati</taxon>
        <taxon>Bacillota</taxon>
        <taxon>Clostridia</taxon>
        <taxon>Eubacteriales</taxon>
        <taxon>Clostridiaceae</taxon>
        <taxon>Clostridiaceae incertae sedis</taxon>
        <taxon>Candidatus Ventrousia</taxon>
    </lineage>
</organism>
<comment type="similarity">
    <text evidence="1">Belongs to the glutamate synthase family.</text>
</comment>
<protein>
    <submittedName>
        <fullName evidence="3">FMN-binding glutamate synthase family protein</fullName>
    </submittedName>
</protein>
<dbReference type="Pfam" id="PF01645">
    <property type="entry name" value="Glu_synthase"/>
    <property type="match status" value="1"/>
</dbReference>
<evidence type="ECO:0000313" key="3">
    <source>
        <dbReference type="EMBL" id="HIU44007.1"/>
    </source>
</evidence>
<evidence type="ECO:0000256" key="1">
    <source>
        <dbReference type="ARBA" id="ARBA00009716"/>
    </source>
</evidence>
<evidence type="ECO:0000259" key="2">
    <source>
        <dbReference type="Pfam" id="PF01645"/>
    </source>
</evidence>
<comment type="caution">
    <text evidence="3">The sequence shown here is derived from an EMBL/GenBank/DDBJ whole genome shotgun (WGS) entry which is preliminary data.</text>
</comment>
<dbReference type="SUPFAM" id="SSF51395">
    <property type="entry name" value="FMN-linked oxidoreductases"/>
    <property type="match status" value="1"/>
</dbReference>